<gene>
    <name evidence="3" type="ORF">TrCOL_g1008</name>
</gene>
<evidence type="ECO:0000313" key="4">
    <source>
        <dbReference type="Proteomes" id="UP001165065"/>
    </source>
</evidence>
<keyword evidence="1" id="KW-0694">RNA-binding</keyword>
<dbReference type="OrthoDB" id="193499at2759"/>
<reference evidence="4" key="1">
    <citation type="journal article" date="2023" name="Commun. Biol.">
        <title>Genome analysis of Parmales, the sister group of diatoms, reveals the evolutionary specialization of diatoms from phago-mixotrophs to photoautotrophs.</title>
        <authorList>
            <person name="Ban H."/>
            <person name="Sato S."/>
            <person name="Yoshikawa S."/>
            <person name="Yamada K."/>
            <person name="Nakamura Y."/>
            <person name="Ichinomiya M."/>
            <person name="Sato N."/>
            <person name="Blanc-Mathieu R."/>
            <person name="Endo H."/>
            <person name="Kuwata A."/>
            <person name="Ogata H."/>
        </authorList>
    </citation>
    <scope>NUCLEOTIDE SEQUENCE [LARGE SCALE GENOMIC DNA]</scope>
</reference>
<organism evidence="3 4">
    <name type="scientific">Triparma columacea</name>
    <dbReference type="NCBI Taxonomy" id="722753"/>
    <lineage>
        <taxon>Eukaryota</taxon>
        <taxon>Sar</taxon>
        <taxon>Stramenopiles</taxon>
        <taxon>Ochrophyta</taxon>
        <taxon>Bolidophyceae</taxon>
        <taxon>Parmales</taxon>
        <taxon>Triparmaceae</taxon>
        <taxon>Triparma</taxon>
    </lineage>
</organism>
<evidence type="ECO:0000256" key="1">
    <source>
        <dbReference type="PROSITE-ProRule" id="PRU00176"/>
    </source>
</evidence>
<dbReference type="Gene3D" id="3.30.70.330">
    <property type="match status" value="1"/>
</dbReference>
<dbReference type="InterPro" id="IPR000504">
    <property type="entry name" value="RRM_dom"/>
</dbReference>
<evidence type="ECO:0000313" key="3">
    <source>
        <dbReference type="EMBL" id="GMI19684.1"/>
    </source>
</evidence>
<name>A0A9W7FV79_9STRA</name>
<comment type="caution">
    <text evidence="3">The sequence shown here is derived from an EMBL/GenBank/DDBJ whole genome shotgun (WGS) entry which is preliminary data.</text>
</comment>
<proteinExistence type="predicted"/>
<sequence>MSKKKSLYIGGLAEDVSKDVITAMCVPFGIVRDVDVPMDFKTGKIKGFAFVTFESSEDAHEALYNLEESELYGRTLNVRWSSQDKDFNDKTEAIWKGEKWLKEHGTAEEGDNGIVGPKF</sequence>
<dbReference type="InterPro" id="IPR035979">
    <property type="entry name" value="RBD_domain_sf"/>
</dbReference>
<feature type="domain" description="RRM" evidence="2">
    <location>
        <begin position="5"/>
        <end position="83"/>
    </location>
</feature>
<dbReference type="InterPro" id="IPR012677">
    <property type="entry name" value="Nucleotide-bd_a/b_plait_sf"/>
</dbReference>
<evidence type="ECO:0000259" key="2">
    <source>
        <dbReference type="PROSITE" id="PS50102"/>
    </source>
</evidence>
<keyword evidence="4" id="KW-1185">Reference proteome</keyword>
<dbReference type="EMBL" id="BRYA01000498">
    <property type="protein sequence ID" value="GMI19684.1"/>
    <property type="molecule type" value="Genomic_DNA"/>
</dbReference>
<dbReference type="PANTHER" id="PTHR48037">
    <property type="entry name" value="ATPASE E1"/>
    <property type="match status" value="1"/>
</dbReference>
<dbReference type="AlphaFoldDB" id="A0A9W7FV79"/>
<dbReference type="SMART" id="SM00360">
    <property type="entry name" value="RRM"/>
    <property type="match status" value="1"/>
</dbReference>
<dbReference type="PROSITE" id="PS50102">
    <property type="entry name" value="RRM"/>
    <property type="match status" value="1"/>
</dbReference>
<dbReference type="SUPFAM" id="SSF54928">
    <property type="entry name" value="RNA-binding domain, RBD"/>
    <property type="match status" value="1"/>
</dbReference>
<dbReference type="Proteomes" id="UP001165065">
    <property type="component" value="Unassembled WGS sequence"/>
</dbReference>
<accession>A0A9W7FV79</accession>
<protein>
    <recommendedName>
        <fullName evidence="2">RRM domain-containing protein</fullName>
    </recommendedName>
</protein>
<dbReference type="GO" id="GO:0003723">
    <property type="term" value="F:RNA binding"/>
    <property type="evidence" value="ECO:0007669"/>
    <property type="project" value="UniProtKB-UniRule"/>
</dbReference>
<dbReference type="PANTHER" id="PTHR48037:SF1">
    <property type="entry name" value="RRM DOMAIN-CONTAINING PROTEIN"/>
    <property type="match status" value="1"/>
</dbReference>
<dbReference type="Pfam" id="PF00076">
    <property type="entry name" value="RRM_1"/>
    <property type="match status" value="1"/>
</dbReference>